<dbReference type="Gene3D" id="2.40.50.1020">
    <property type="entry name" value="LytTr DNA-binding domain"/>
    <property type="match status" value="1"/>
</dbReference>
<dbReference type="GO" id="GO:0000160">
    <property type="term" value="P:phosphorelay signal transduction system"/>
    <property type="evidence" value="ECO:0007669"/>
    <property type="project" value="UniProtKB-KW"/>
</dbReference>
<dbReference type="GO" id="GO:0003677">
    <property type="term" value="F:DNA binding"/>
    <property type="evidence" value="ECO:0007669"/>
    <property type="project" value="InterPro"/>
</dbReference>
<evidence type="ECO:0000313" key="3">
    <source>
        <dbReference type="EMBL" id="QJP08360.1"/>
    </source>
</evidence>
<dbReference type="SMART" id="SM00850">
    <property type="entry name" value="LytTR"/>
    <property type="match status" value="1"/>
</dbReference>
<protein>
    <submittedName>
        <fullName evidence="3">LytTR family transcriptional regulator</fullName>
    </submittedName>
</protein>
<dbReference type="RefSeq" id="WP_169937536.1">
    <property type="nucleotide sequence ID" value="NZ_CP048833.1"/>
</dbReference>
<dbReference type="Pfam" id="PF04397">
    <property type="entry name" value="LytTR"/>
    <property type="match status" value="1"/>
</dbReference>
<gene>
    <name evidence="3" type="ORF">G4G71_10915</name>
    <name evidence="4" type="ORF">G4G71_22365</name>
</gene>
<organism evidence="3 5">
    <name type="scientific">Pseudomonas multiresinivorans</name>
    <dbReference type="NCBI Taxonomy" id="95301"/>
    <lineage>
        <taxon>Bacteria</taxon>
        <taxon>Pseudomonadati</taxon>
        <taxon>Pseudomonadota</taxon>
        <taxon>Gammaproteobacteria</taxon>
        <taxon>Pseudomonadales</taxon>
        <taxon>Pseudomonadaceae</taxon>
        <taxon>Pseudomonas</taxon>
    </lineage>
</organism>
<evidence type="ECO:0000256" key="1">
    <source>
        <dbReference type="ARBA" id="ARBA00023012"/>
    </source>
</evidence>
<keyword evidence="5" id="KW-1185">Reference proteome</keyword>
<accession>A0A7Z3GQK3</accession>
<dbReference type="EMBL" id="CP048833">
    <property type="protein sequence ID" value="QJP08360.1"/>
    <property type="molecule type" value="Genomic_DNA"/>
</dbReference>
<feature type="domain" description="HTH LytTR-type" evidence="2">
    <location>
        <begin position="11"/>
        <end position="109"/>
    </location>
</feature>
<dbReference type="KEGG" id="pmui:G4G71_22365"/>
<sequence>MRTIITAQLFGKKLSIPFSEITHFTSGDKYVSAHYPGGELLLDEALKRIEDEFGDYLTRTHRSALVKTHLIVHLVRHIASKRGEVQLEGVDELIPVSETCLRRITGVIESRRRLAA</sequence>
<proteinExistence type="predicted"/>
<dbReference type="AlphaFoldDB" id="A0A7Z3GQK3"/>
<evidence type="ECO:0000313" key="4">
    <source>
        <dbReference type="EMBL" id="QJP10496.1"/>
    </source>
</evidence>
<evidence type="ECO:0000259" key="2">
    <source>
        <dbReference type="SMART" id="SM00850"/>
    </source>
</evidence>
<reference evidence="3 5" key="1">
    <citation type="submission" date="2020-02" db="EMBL/GenBank/DDBJ databases">
        <title>Complete genome sequence of Pseudomonas multiresinivorans ORNL1.</title>
        <authorList>
            <person name="Podar M."/>
        </authorList>
    </citation>
    <scope>NUCLEOTIDE SEQUENCE [LARGE SCALE GENOMIC DNA]</scope>
    <source>
        <strain evidence="3">Populi</strain>
        <strain evidence="5">populi</strain>
    </source>
</reference>
<keyword evidence="1" id="KW-0902">Two-component regulatory system</keyword>
<dbReference type="InterPro" id="IPR007492">
    <property type="entry name" value="LytTR_DNA-bd_dom"/>
</dbReference>
<dbReference type="EMBL" id="CP048833">
    <property type="protein sequence ID" value="QJP10496.1"/>
    <property type="molecule type" value="Genomic_DNA"/>
</dbReference>
<dbReference type="KEGG" id="pmui:G4G71_10915"/>
<name>A0A7Z3GQK3_9PSED</name>
<dbReference type="Proteomes" id="UP000502549">
    <property type="component" value="Chromosome"/>
</dbReference>
<evidence type="ECO:0000313" key="5">
    <source>
        <dbReference type="Proteomes" id="UP000502549"/>
    </source>
</evidence>